<evidence type="ECO:0000313" key="7">
    <source>
        <dbReference type="EMBL" id="KAG0146920.1"/>
    </source>
</evidence>
<evidence type="ECO:0000256" key="2">
    <source>
        <dbReference type="ARBA" id="ARBA00023015"/>
    </source>
</evidence>
<dbReference type="Pfam" id="PF11754">
    <property type="entry name" value="Velvet"/>
    <property type="match status" value="1"/>
</dbReference>
<organism evidence="7 8">
    <name type="scientific">Cronartium quercuum f. sp. fusiforme G11</name>
    <dbReference type="NCBI Taxonomy" id="708437"/>
    <lineage>
        <taxon>Eukaryota</taxon>
        <taxon>Fungi</taxon>
        <taxon>Dikarya</taxon>
        <taxon>Basidiomycota</taxon>
        <taxon>Pucciniomycotina</taxon>
        <taxon>Pucciniomycetes</taxon>
        <taxon>Pucciniales</taxon>
        <taxon>Coleosporiaceae</taxon>
        <taxon>Cronartium</taxon>
    </lineage>
</organism>
<dbReference type="PANTHER" id="PTHR33572">
    <property type="entry name" value="SPORE DEVELOPMENT REGULATOR VOSA"/>
    <property type="match status" value="1"/>
</dbReference>
<protein>
    <recommendedName>
        <fullName evidence="6">Velvet domain-containing protein</fullName>
    </recommendedName>
</protein>
<evidence type="ECO:0000256" key="5">
    <source>
        <dbReference type="SAM" id="MobiDB-lite"/>
    </source>
</evidence>
<dbReference type="Gene3D" id="2.60.40.3960">
    <property type="entry name" value="Velvet domain"/>
    <property type="match status" value="1"/>
</dbReference>
<dbReference type="AlphaFoldDB" id="A0A9P6TCR0"/>
<dbReference type="GO" id="GO:0005634">
    <property type="term" value="C:nucleus"/>
    <property type="evidence" value="ECO:0007669"/>
    <property type="project" value="UniProtKB-SubCell"/>
</dbReference>
<reference evidence="7" key="1">
    <citation type="submission" date="2013-11" db="EMBL/GenBank/DDBJ databases">
        <title>Genome sequence of the fusiform rust pathogen reveals effectors for host alternation and coevolution with pine.</title>
        <authorList>
            <consortium name="DOE Joint Genome Institute"/>
            <person name="Smith K."/>
            <person name="Pendleton A."/>
            <person name="Kubisiak T."/>
            <person name="Anderson C."/>
            <person name="Salamov A."/>
            <person name="Aerts A."/>
            <person name="Riley R."/>
            <person name="Clum A."/>
            <person name="Lindquist E."/>
            <person name="Ence D."/>
            <person name="Campbell M."/>
            <person name="Kronenberg Z."/>
            <person name="Feau N."/>
            <person name="Dhillon B."/>
            <person name="Hamelin R."/>
            <person name="Burleigh J."/>
            <person name="Smith J."/>
            <person name="Yandell M."/>
            <person name="Nelson C."/>
            <person name="Grigoriev I."/>
            <person name="Davis J."/>
        </authorList>
    </citation>
    <scope>NUCLEOTIDE SEQUENCE</scope>
    <source>
        <strain evidence="7">G11</strain>
    </source>
</reference>
<comment type="subcellular location">
    <subcellularLocation>
        <location evidence="1">Nucleus</location>
    </subcellularLocation>
</comment>
<feature type="compositionally biased region" description="Basic and acidic residues" evidence="5">
    <location>
        <begin position="7"/>
        <end position="17"/>
    </location>
</feature>
<dbReference type="Proteomes" id="UP000886653">
    <property type="component" value="Unassembled WGS sequence"/>
</dbReference>
<evidence type="ECO:0000256" key="3">
    <source>
        <dbReference type="ARBA" id="ARBA00023163"/>
    </source>
</evidence>
<accession>A0A9P6TCR0</accession>
<feature type="domain" description="Velvet" evidence="6">
    <location>
        <begin position="48"/>
        <end position="251"/>
    </location>
</feature>
<keyword evidence="3" id="KW-0804">Transcription</keyword>
<dbReference type="InterPro" id="IPR021740">
    <property type="entry name" value="Velvet"/>
</dbReference>
<keyword evidence="8" id="KW-1185">Reference proteome</keyword>
<evidence type="ECO:0000256" key="4">
    <source>
        <dbReference type="ARBA" id="ARBA00023242"/>
    </source>
</evidence>
<name>A0A9P6TCR0_9BASI</name>
<dbReference type="InterPro" id="IPR038491">
    <property type="entry name" value="Velvet_dom_sf"/>
</dbReference>
<dbReference type="PROSITE" id="PS51821">
    <property type="entry name" value="VELVET"/>
    <property type="match status" value="1"/>
</dbReference>
<dbReference type="OrthoDB" id="1746739at2759"/>
<dbReference type="PANTHER" id="PTHR33572:SF3">
    <property type="entry name" value="VELVET COMPLEX SUBUNIT B"/>
    <property type="match status" value="1"/>
</dbReference>
<comment type="caution">
    <text evidence="7">The sequence shown here is derived from an EMBL/GenBank/DDBJ whole genome shotgun (WGS) entry which is preliminary data.</text>
</comment>
<dbReference type="EMBL" id="MU167254">
    <property type="protein sequence ID" value="KAG0146920.1"/>
    <property type="molecule type" value="Genomic_DNA"/>
</dbReference>
<proteinExistence type="predicted"/>
<gene>
    <name evidence="7" type="ORF">CROQUDRAFT_670845</name>
</gene>
<evidence type="ECO:0000256" key="1">
    <source>
        <dbReference type="ARBA" id="ARBA00004123"/>
    </source>
</evidence>
<dbReference type="InterPro" id="IPR037525">
    <property type="entry name" value="Velvet_dom"/>
</dbReference>
<keyword evidence="2" id="KW-0805">Transcription regulation</keyword>
<keyword evidence="4" id="KW-0539">Nucleus</keyword>
<evidence type="ECO:0000259" key="6">
    <source>
        <dbReference type="PROSITE" id="PS51821"/>
    </source>
</evidence>
<sequence length="264" mass="28931">MSQSRSLDSDHLPRDASNRVVSPHPPTLDSSIATSSTSFKFTSGQFAQRQLIFRAQVVQQPERCRMSGFGEKDRRPIDPPPVVKFSLVDPQGGIVAPETIEVHTLLCHVSLYSADRREPRGLVLNPSASASDQSSPTLLTPPDSDLEACPVRNLLGSLTTQARLLRNEVGELGLYFIFSDLAVRTEGIWTCRFSITDINSSDREREGDMPELVATFSEPFHVSPAKSFKGMLDSTPLTKAFSKQGVKLILRNVGCSNSDEGQSP</sequence>
<feature type="region of interest" description="Disordered" evidence="5">
    <location>
        <begin position="1"/>
        <end position="33"/>
    </location>
</feature>
<feature type="compositionally biased region" description="Polar residues" evidence="5">
    <location>
        <begin position="126"/>
        <end position="138"/>
    </location>
</feature>
<evidence type="ECO:0000313" key="8">
    <source>
        <dbReference type="Proteomes" id="UP000886653"/>
    </source>
</evidence>
<feature type="region of interest" description="Disordered" evidence="5">
    <location>
        <begin position="123"/>
        <end position="143"/>
    </location>
</feature>